<protein>
    <recommendedName>
        <fullName evidence="5">Prepilin-type N-terminal cleavage/methylation domain-containing protein</fullName>
    </recommendedName>
</protein>
<dbReference type="EMBL" id="LAQJ01000226">
    <property type="protein sequence ID" value="KKO18929.1"/>
    <property type="molecule type" value="Genomic_DNA"/>
</dbReference>
<dbReference type="InterPro" id="IPR012902">
    <property type="entry name" value="N_methyl_site"/>
</dbReference>
<sequence length="254" mass="28889">MKQEEGFTLFELLIALFIGTLLIMAGAYAIRAGLFSMERDEAWFNESAREKAVYDFFWQQASSLRIQEVHKKNSKKDEEDKSREKTKTVYFTGERDFLTFVSPLSLTKHYGQGLIIASYKIAINDKGLWDLTYSERNVNPAILRTTSEESNSLLRAGKDATVFLKDCDKILFAYLDDADAELDDEAAEGRERENEKPDDTSDAVHGNFQNAGVIEGAGLQWKEEMKKKAPLAIKLFVSKRGKEQELVLPIMAMY</sequence>
<dbReference type="Proteomes" id="UP000034954">
    <property type="component" value="Unassembled WGS sequence"/>
</dbReference>
<keyword evidence="2" id="KW-0472">Membrane</keyword>
<gene>
    <name evidence="3" type="ORF">BROFUL_02321</name>
</gene>
<evidence type="ECO:0000313" key="3">
    <source>
        <dbReference type="EMBL" id="KKO18929.1"/>
    </source>
</evidence>
<evidence type="ECO:0000256" key="1">
    <source>
        <dbReference type="SAM" id="MobiDB-lite"/>
    </source>
</evidence>
<comment type="caution">
    <text evidence="3">The sequence shown here is derived from an EMBL/GenBank/DDBJ whole genome shotgun (WGS) entry which is preliminary data.</text>
</comment>
<name>A0A0M2UWP5_9BACT</name>
<feature type="transmembrane region" description="Helical" evidence="2">
    <location>
        <begin position="12"/>
        <end position="30"/>
    </location>
</feature>
<evidence type="ECO:0008006" key="5">
    <source>
        <dbReference type="Google" id="ProtNLM"/>
    </source>
</evidence>
<dbReference type="Pfam" id="PF07963">
    <property type="entry name" value="N_methyl"/>
    <property type="match status" value="1"/>
</dbReference>
<feature type="region of interest" description="Disordered" evidence="1">
    <location>
        <begin position="184"/>
        <end position="207"/>
    </location>
</feature>
<feature type="compositionally biased region" description="Basic and acidic residues" evidence="1">
    <location>
        <begin position="187"/>
        <end position="199"/>
    </location>
</feature>
<organism evidence="3 4">
    <name type="scientific">Candidatus Brocadia fulgida</name>
    <dbReference type="NCBI Taxonomy" id="380242"/>
    <lineage>
        <taxon>Bacteria</taxon>
        <taxon>Pseudomonadati</taxon>
        <taxon>Planctomycetota</taxon>
        <taxon>Candidatus Brocadiia</taxon>
        <taxon>Candidatus Brocadiales</taxon>
        <taxon>Candidatus Brocadiaceae</taxon>
        <taxon>Candidatus Brocadia</taxon>
    </lineage>
</organism>
<keyword evidence="4" id="KW-1185">Reference proteome</keyword>
<evidence type="ECO:0000313" key="4">
    <source>
        <dbReference type="Proteomes" id="UP000034954"/>
    </source>
</evidence>
<evidence type="ECO:0000256" key="2">
    <source>
        <dbReference type="SAM" id="Phobius"/>
    </source>
</evidence>
<keyword evidence="2" id="KW-1133">Transmembrane helix</keyword>
<accession>A0A0M2UWP5</accession>
<reference evidence="3 4" key="1">
    <citation type="journal article" date="2013" name="BMC Microbiol.">
        <title>Identification of the type II cytochrome c maturation pathway in anammox bacteria by comparative genomics.</title>
        <authorList>
            <person name="Ferousi C."/>
            <person name="Speth D.R."/>
            <person name="Reimann J."/>
            <person name="Op den Camp H.J."/>
            <person name="Allen J.W."/>
            <person name="Keltjens J.T."/>
            <person name="Jetten M.S."/>
        </authorList>
    </citation>
    <scope>NUCLEOTIDE SEQUENCE [LARGE SCALE GENOMIC DNA]</scope>
    <source>
        <strain evidence="3">RU1</strain>
    </source>
</reference>
<proteinExistence type="predicted"/>
<keyword evidence="2" id="KW-0812">Transmembrane</keyword>
<dbReference type="AlphaFoldDB" id="A0A0M2UWP5"/>